<evidence type="ECO:0000259" key="2">
    <source>
        <dbReference type="PROSITE" id="PS51140"/>
    </source>
</evidence>
<feature type="region of interest" description="Disordered" evidence="1">
    <location>
        <begin position="210"/>
        <end position="231"/>
    </location>
</feature>
<comment type="caution">
    <text evidence="3">The sequence shown here is derived from an EMBL/GenBank/DDBJ whole genome shotgun (WGS) entry which is preliminary data.</text>
</comment>
<dbReference type="SMART" id="SM00546">
    <property type="entry name" value="CUE"/>
    <property type="match status" value="1"/>
</dbReference>
<organism evidence="3 4">
    <name type="scientific">Coemansia pectinata</name>
    <dbReference type="NCBI Taxonomy" id="1052879"/>
    <lineage>
        <taxon>Eukaryota</taxon>
        <taxon>Fungi</taxon>
        <taxon>Fungi incertae sedis</taxon>
        <taxon>Zoopagomycota</taxon>
        <taxon>Kickxellomycotina</taxon>
        <taxon>Kickxellomycetes</taxon>
        <taxon>Kickxellales</taxon>
        <taxon>Kickxellaceae</taxon>
        <taxon>Coemansia</taxon>
    </lineage>
</organism>
<protein>
    <recommendedName>
        <fullName evidence="2">CUE domain-containing protein</fullName>
    </recommendedName>
</protein>
<gene>
    <name evidence="3" type="ORF">GGI19_000213</name>
</gene>
<dbReference type="GO" id="GO:0043130">
    <property type="term" value="F:ubiquitin binding"/>
    <property type="evidence" value="ECO:0007669"/>
    <property type="project" value="InterPro"/>
</dbReference>
<dbReference type="Gene3D" id="1.10.8.10">
    <property type="entry name" value="DNA helicase RuvA subunit, C-terminal domain"/>
    <property type="match status" value="1"/>
</dbReference>
<accession>A0A9W8GZX9</accession>
<dbReference type="InterPro" id="IPR003892">
    <property type="entry name" value="CUE"/>
</dbReference>
<dbReference type="PROSITE" id="PS51140">
    <property type="entry name" value="CUE"/>
    <property type="match status" value="1"/>
</dbReference>
<dbReference type="CDD" id="cd14424">
    <property type="entry name" value="CUE_Cue1p_like"/>
    <property type="match status" value="1"/>
</dbReference>
<feature type="region of interest" description="Disordered" evidence="1">
    <location>
        <begin position="327"/>
        <end position="368"/>
    </location>
</feature>
<dbReference type="Pfam" id="PF02845">
    <property type="entry name" value="CUE"/>
    <property type="match status" value="1"/>
</dbReference>
<dbReference type="OrthoDB" id="3824970at2759"/>
<dbReference type="EMBL" id="JANBUH010000005">
    <property type="protein sequence ID" value="KAJ2757163.1"/>
    <property type="molecule type" value="Genomic_DNA"/>
</dbReference>
<feature type="non-terminal residue" evidence="3">
    <location>
        <position position="1"/>
    </location>
</feature>
<sequence length="368" mass="38516">RDLVENLLGEVVASVVAPLNIVANINPDEDGNGLLPNLLGRVSATIQASPTVTAHIFNAGSSNSGLFKKDAMSNGIYTERIDDAHVAIYVPLASFVKTRGQGAVSSLVSAAGSGNVQVVNMSPTPTVPMSSAPTPATTTMPSENIYLRIVESFSSFSGSGGDDNARAAGARMQRPMHIVRQEHVATIQAMFPDIPEASIRADLARTGSPAVTSDNVLRNGGTLPPPPATQAEQRAEVASGSTVIADGANRGRQGTATPGVLGAGAVGATSSGVSLNATQSPLATRLRVSKAIDSAPLPAPPPKIWETDSEKRADILRKRKEFMLMEARKKYQERQGEAKAEPNRSALTETDTPVSDVPQRAPSQLQQQ</sequence>
<evidence type="ECO:0000313" key="4">
    <source>
        <dbReference type="Proteomes" id="UP001140011"/>
    </source>
</evidence>
<reference evidence="3" key="1">
    <citation type="submission" date="2022-07" db="EMBL/GenBank/DDBJ databases">
        <title>Phylogenomic reconstructions and comparative analyses of Kickxellomycotina fungi.</title>
        <authorList>
            <person name="Reynolds N.K."/>
            <person name="Stajich J.E."/>
            <person name="Barry K."/>
            <person name="Grigoriev I.V."/>
            <person name="Crous P."/>
            <person name="Smith M.E."/>
        </authorList>
    </citation>
    <scope>NUCLEOTIDE SEQUENCE</scope>
    <source>
        <strain evidence="3">BCRC 34297</strain>
    </source>
</reference>
<proteinExistence type="predicted"/>
<dbReference type="AlphaFoldDB" id="A0A9W8GZX9"/>
<name>A0A9W8GZX9_9FUNG</name>
<dbReference type="Proteomes" id="UP001140011">
    <property type="component" value="Unassembled WGS sequence"/>
</dbReference>
<feature type="domain" description="CUE" evidence="2">
    <location>
        <begin position="179"/>
        <end position="222"/>
    </location>
</feature>
<keyword evidence="4" id="KW-1185">Reference proteome</keyword>
<evidence type="ECO:0000313" key="3">
    <source>
        <dbReference type="EMBL" id="KAJ2757163.1"/>
    </source>
</evidence>
<feature type="compositionally biased region" description="Basic and acidic residues" evidence="1">
    <location>
        <begin position="327"/>
        <end position="342"/>
    </location>
</feature>
<evidence type="ECO:0000256" key="1">
    <source>
        <dbReference type="SAM" id="MobiDB-lite"/>
    </source>
</evidence>